<keyword evidence="15" id="KW-0812">Transmembrane</keyword>
<dbReference type="NCBIfam" id="TIGR01413">
    <property type="entry name" value="Dyp_perox_fam"/>
    <property type="match status" value="1"/>
</dbReference>
<evidence type="ECO:0000256" key="8">
    <source>
        <dbReference type="ARBA" id="ARBA00023239"/>
    </source>
</evidence>
<keyword evidence="15" id="KW-1133">Transmembrane helix</keyword>
<feature type="domain" description="Dyp-type peroxidase C-terminal" evidence="17">
    <location>
        <begin position="253"/>
        <end position="426"/>
    </location>
</feature>
<dbReference type="GO" id="GO:0033212">
    <property type="term" value="P:iron import into cell"/>
    <property type="evidence" value="ECO:0007669"/>
    <property type="project" value="InterPro"/>
</dbReference>
<dbReference type="PROSITE" id="PS51404">
    <property type="entry name" value="DYP_PEROXIDASE"/>
    <property type="match status" value="1"/>
</dbReference>
<evidence type="ECO:0000256" key="11">
    <source>
        <dbReference type="ARBA" id="ARBA00033775"/>
    </source>
</evidence>
<evidence type="ECO:0000256" key="9">
    <source>
        <dbReference type="ARBA" id="ARBA00025737"/>
    </source>
</evidence>
<comment type="similarity">
    <text evidence="9 13">Belongs to the DyP-type peroxidase family.</text>
</comment>
<evidence type="ECO:0000256" key="2">
    <source>
        <dbReference type="ARBA" id="ARBA00022559"/>
    </source>
</evidence>
<dbReference type="NCBIfam" id="TIGR01412">
    <property type="entry name" value="tat_substr_1"/>
    <property type="match status" value="1"/>
</dbReference>
<evidence type="ECO:0000256" key="3">
    <source>
        <dbReference type="ARBA" id="ARBA00022617"/>
    </source>
</evidence>
<name>A0A075R2T5_BRELA</name>
<evidence type="ECO:0000259" key="16">
    <source>
        <dbReference type="Pfam" id="PF04261"/>
    </source>
</evidence>
<feature type="transmembrane region" description="Helical" evidence="15">
    <location>
        <begin position="34"/>
        <end position="55"/>
    </location>
</feature>
<dbReference type="InterPro" id="IPR006313">
    <property type="entry name" value="EfeB/EfeN"/>
</dbReference>
<keyword evidence="2 13" id="KW-0575">Peroxidase</keyword>
<keyword evidence="4 13" id="KW-0479">Metal-binding</keyword>
<reference evidence="18 19" key="1">
    <citation type="journal article" date="2011" name="J. Bacteriol.">
        <title>Genome sequence of Brevibacillus laterosporus LMG 15441, a pathogen of invertebrates.</title>
        <authorList>
            <person name="Djukic M."/>
            <person name="Poehlein A."/>
            <person name="Thurmer A."/>
            <person name="Daniel R."/>
        </authorList>
    </citation>
    <scope>NUCLEOTIDE SEQUENCE [LARGE SCALE GENOMIC DNA]</scope>
    <source>
        <strain evidence="18 19">LMG 15441</strain>
    </source>
</reference>
<sequence>MKEEREKKHHEQQQNTTSDQNETKVSRRDMLKMVGVGGLGLLVGASGMGGVIAAANHLQGKSDKTKDKSGRMKADTVPFYGEYQAGITTETQNFVYVAAFDLTTTKRSDVIALFKDWTKATENMTQGQPVEDTKTSQYLPPVDTGEAEGLSASQLTITFGVSAQFFVKDGIDRFGIKAKRPQALIELPHFAQDALQPEWTGGDIVVQVCADDQQVAFHALRNLIRRARGIATMRWNQAGFQRTKQADLKGETVRNLFGFKDGTGNPNVKDPAQLNQHVWVQSSDGPDWMAGGSYMVYRRIQMRLEVWDRTNLSDQELTFGRHRDSGAPLGGTDEFEPLQPKKLPDVSHARIAHGDGSIKILRRSYSYADGMDRKTGTLNAGLLFICYQRDPIKQFIPMQHRLAKNDKLNEYIVHRGSGLFACFPGVKKGSYIGEGLFQ</sequence>
<evidence type="ECO:0000256" key="6">
    <source>
        <dbReference type="ARBA" id="ARBA00023002"/>
    </source>
</evidence>
<dbReference type="SUPFAM" id="SSF54909">
    <property type="entry name" value="Dimeric alpha+beta barrel"/>
    <property type="match status" value="1"/>
</dbReference>
<dbReference type="RefSeq" id="WP_003334933.1">
    <property type="nucleotide sequence ID" value="NZ_CP007806.1"/>
</dbReference>
<dbReference type="Proteomes" id="UP000005850">
    <property type="component" value="Chromosome"/>
</dbReference>
<dbReference type="eggNOG" id="COG2837">
    <property type="taxonomic scope" value="Bacteria"/>
</dbReference>
<evidence type="ECO:0000313" key="19">
    <source>
        <dbReference type="Proteomes" id="UP000005850"/>
    </source>
</evidence>
<dbReference type="STRING" id="1042163.BRLA_c011780"/>
<dbReference type="EC" id="1.11.1.-" evidence="13"/>
<evidence type="ECO:0000256" key="1">
    <source>
        <dbReference type="ARBA" id="ARBA00004196"/>
    </source>
</evidence>
<dbReference type="InterPro" id="IPR011008">
    <property type="entry name" value="Dimeric_a/b-barrel"/>
</dbReference>
<accession>A0A075R2T5</accession>
<dbReference type="InterPro" id="IPR006311">
    <property type="entry name" value="TAT_signal"/>
</dbReference>
<dbReference type="GO" id="GO:0030313">
    <property type="term" value="C:cell envelope"/>
    <property type="evidence" value="ECO:0007669"/>
    <property type="project" value="UniProtKB-SubCell"/>
</dbReference>
<evidence type="ECO:0000256" key="15">
    <source>
        <dbReference type="SAM" id="Phobius"/>
    </source>
</evidence>
<dbReference type="GO" id="GO:0005829">
    <property type="term" value="C:cytosol"/>
    <property type="evidence" value="ECO:0007669"/>
    <property type="project" value="TreeGrafter"/>
</dbReference>
<keyword evidence="15" id="KW-0472">Membrane</keyword>
<organism evidence="18 19">
    <name type="scientific">Brevibacillus laterosporus LMG 15441</name>
    <dbReference type="NCBI Taxonomy" id="1042163"/>
    <lineage>
        <taxon>Bacteria</taxon>
        <taxon>Bacillati</taxon>
        <taxon>Bacillota</taxon>
        <taxon>Bacilli</taxon>
        <taxon>Bacillales</taxon>
        <taxon>Paenibacillaceae</taxon>
        <taxon>Brevibacillus</taxon>
    </lineage>
</organism>
<dbReference type="GO" id="GO:0004325">
    <property type="term" value="F:ferrochelatase activity"/>
    <property type="evidence" value="ECO:0007669"/>
    <property type="project" value="UniProtKB-EC"/>
</dbReference>
<evidence type="ECO:0000256" key="14">
    <source>
        <dbReference type="SAM" id="MobiDB-lite"/>
    </source>
</evidence>
<dbReference type="HOGENOM" id="CLU_039488_2_0_9"/>
<dbReference type="Pfam" id="PF20628">
    <property type="entry name" value="Dyp_perox_C"/>
    <property type="match status" value="1"/>
</dbReference>
<dbReference type="PANTHER" id="PTHR30521:SF4">
    <property type="entry name" value="DEFERROCHELATASE"/>
    <property type="match status" value="1"/>
</dbReference>
<dbReference type="AlphaFoldDB" id="A0A075R2T5"/>
<evidence type="ECO:0000256" key="5">
    <source>
        <dbReference type="ARBA" id="ARBA00022729"/>
    </source>
</evidence>
<evidence type="ECO:0000256" key="13">
    <source>
        <dbReference type="RuleBase" id="RU365017"/>
    </source>
</evidence>
<dbReference type="PROSITE" id="PS51318">
    <property type="entry name" value="TAT"/>
    <property type="match status" value="1"/>
</dbReference>
<dbReference type="InterPro" id="IPR048327">
    <property type="entry name" value="Dyp_perox_N"/>
</dbReference>
<evidence type="ECO:0000256" key="7">
    <source>
        <dbReference type="ARBA" id="ARBA00023004"/>
    </source>
</evidence>
<keyword evidence="6 13" id="KW-0560">Oxidoreductase</keyword>
<evidence type="ECO:0000259" key="17">
    <source>
        <dbReference type="Pfam" id="PF20628"/>
    </source>
</evidence>
<keyword evidence="7 13" id="KW-0408">Iron</keyword>
<keyword evidence="3 13" id="KW-0349">Heme</keyword>
<dbReference type="Pfam" id="PF04261">
    <property type="entry name" value="Dyp_perox_N"/>
    <property type="match status" value="1"/>
</dbReference>
<dbReference type="EMBL" id="CP007806">
    <property type="protein sequence ID" value="AIG25518.1"/>
    <property type="molecule type" value="Genomic_DNA"/>
</dbReference>
<evidence type="ECO:0000256" key="10">
    <source>
        <dbReference type="ARBA" id="ARBA00033771"/>
    </source>
</evidence>
<dbReference type="GO" id="GO:0020037">
    <property type="term" value="F:heme binding"/>
    <property type="evidence" value="ECO:0007669"/>
    <property type="project" value="InterPro"/>
</dbReference>
<dbReference type="KEGG" id="blr:BRLA_c011780"/>
<keyword evidence="8" id="KW-0456">Lyase</keyword>
<feature type="compositionally biased region" description="Basic and acidic residues" evidence="14">
    <location>
        <begin position="1"/>
        <end position="12"/>
    </location>
</feature>
<comment type="subcellular location">
    <subcellularLocation>
        <location evidence="1">Cell envelope</location>
    </subcellularLocation>
</comment>
<keyword evidence="5" id="KW-0732">Signal</keyword>
<protein>
    <recommendedName>
        <fullName evidence="10 13">Deferrochelatase</fullName>
        <ecNumber evidence="13">1.11.1.-</ecNumber>
    </recommendedName>
    <alternativeName>
        <fullName evidence="11 13">Peroxidase EfeB</fullName>
    </alternativeName>
</protein>
<comment type="cofactor">
    <cofactor evidence="13">
        <name>heme b</name>
        <dbReference type="ChEBI" id="CHEBI:60344"/>
    </cofactor>
    <text evidence="13">Binds 1 heme b (iron(II)-protoporphyrin IX) group non-covalently per subunit.</text>
</comment>
<dbReference type="InterPro" id="IPR048328">
    <property type="entry name" value="Dyp_perox_C"/>
</dbReference>
<evidence type="ECO:0000313" key="18">
    <source>
        <dbReference type="EMBL" id="AIG25518.1"/>
    </source>
</evidence>
<dbReference type="GO" id="GO:0046872">
    <property type="term" value="F:metal ion binding"/>
    <property type="evidence" value="ECO:0007669"/>
    <property type="project" value="UniProtKB-KW"/>
</dbReference>
<proteinExistence type="inferred from homology"/>
<comment type="catalytic activity">
    <reaction evidence="12">
        <text>heme b + 2 H(+) = protoporphyrin IX + Fe(2+)</text>
        <dbReference type="Rhea" id="RHEA:22584"/>
        <dbReference type="ChEBI" id="CHEBI:15378"/>
        <dbReference type="ChEBI" id="CHEBI:29033"/>
        <dbReference type="ChEBI" id="CHEBI:57306"/>
        <dbReference type="ChEBI" id="CHEBI:60344"/>
        <dbReference type="EC" id="4.98.1.1"/>
    </reaction>
    <physiologicalReaction direction="left-to-right" evidence="12">
        <dbReference type="Rhea" id="RHEA:22585"/>
    </physiologicalReaction>
</comment>
<comment type="function">
    <text evidence="13">Involved in the recovery of exogenous heme iron. Extracts iron from heme while preserving the protoporphyrin ring intact.</text>
</comment>
<feature type="region of interest" description="Disordered" evidence="14">
    <location>
        <begin position="1"/>
        <end position="27"/>
    </location>
</feature>
<keyword evidence="19" id="KW-1185">Reference proteome</keyword>
<dbReference type="GO" id="GO:0004601">
    <property type="term" value="F:peroxidase activity"/>
    <property type="evidence" value="ECO:0007669"/>
    <property type="project" value="UniProtKB-KW"/>
</dbReference>
<evidence type="ECO:0000256" key="4">
    <source>
        <dbReference type="ARBA" id="ARBA00022723"/>
    </source>
</evidence>
<gene>
    <name evidence="18" type="ORF">BRLA_c011780</name>
</gene>
<dbReference type="PANTHER" id="PTHR30521">
    <property type="entry name" value="DEFERROCHELATASE/PEROXIDASE"/>
    <property type="match status" value="1"/>
</dbReference>
<feature type="domain" description="Dyp-type peroxidase N-terminal" evidence="16">
    <location>
        <begin position="84"/>
        <end position="241"/>
    </location>
</feature>
<dbReference type="InterPro" id="IPR006314">
    <property type="entry name" value="Dyp_peroxidase"/>
</dbReference>
<evidence type="ECO:0000256" key="12">
    <source>
        <dbReference type="ARBA" id="ARBA00048856"/>
    </source>
</evidence>